<evidence type="ECO:0000256" key="1">
    <source>
        <dbReference type="SAM" id="MobiDB-lite"/>
    </source>
</evidence>
<keyword evidence="2" id="KW-1133">Transmembrane helix</keyword>
<proteinExistence type="predicted"/>
<feature type="region of interest" description="Disordered" evidence="1">
    <location>
        <begin position="21"/>
        <end position="71"/>
    </location>
</feature>
<accession>A0A4P9W9C5</accession>
<dbReference type="Proteomes" id="UP000269721">
    <property type="component" value="Unassembled WGS sequence"/>
</dbReference>
<sequence length="211" mass="22573">MIAHYAELSAALAAHLAARPAPQPAPSYCSSSEADDSYSDTGSESIISASPTHRHHHHYQSHHPEPARRMSPSRLAHPLIDELDSLSRDRTTSTIPNRPAPSPPQTRSPLRAAKPLTPPTRFWDIPPSPSLRPTTLIDRHLGCFAAVCVLMCLAVVGLLLAVGMCWAEVGRLREVVERQGRVLEEFAAAAAAGATAAPAVIADGLASHQEL</sequence>
<name>A0A4P9W9C5_9FUNG</name>
<keyword evidence="2" id="KW-0812">Transmembrane</keyword>
<protein>
    <submittedName>
        <fullName evidence="3">Uncharacterized protein</fullName>
    </submittedName>
</protein>
<feature type="compositionally biased region" description="Polar residues" evidence="1">
    <location>
        <begin position="39"/>
        <end position="51"/>
    </location>
</feature>
<keyword evidence="4" id="KW-1185">Reference proteome</keyword>
<evidence type="ECO:0000313" key="4">
    <source>
        <dbReference type="Proteomes" id="UP000269721"/>
    </source>
</evidence>
<organism evidence="3 4">
    <name type="scientific">Blyttiomyces helicus</name>
    <dbReference type="NCBI Taxonomy" id="388810"/>
    <lineage>
        <taxon>Eukaryota</taxon>
        <taxon>Fungi</taxon>
        <taxon>Fungi incertae sedis</taxon>
        <taxon>Chytridiomycota</taxon>
        <taxon>Chytridiomycota incertae sedis</taxon>
        <taxon>Chytridiomycetes</taxon>
        <taxon>Chytridiomycetes incertae sedis</taxon>
        <taxon>Blyttiomyces</taxon>
    </lineage>
</organism>
<feature type="transmembrane region" description="Helical" evidence="2">
    <location>
        <begin position="144"/>
        <end position="169"/>
    </location>
</feature>
<dbReference type="AlphaFoldDB" id="A0A4P9W9C5"/>
<keyword evidence="2" id="KW-0472">Membrane</keyword>
<evidence type="ECO:0000313" key="3">
    <source>
        <dbReference type="EMBL" id="RKO86806.1"/>
    </source>
</evidence>
<dbReference type="EMBL" id="KZ997898">
    <property type="protein sequence ID" value="RKO86806.1"/>
    <property type="molecule type" value="Genomic_DNA"/>
</dbReference>
<reference evidence="4" key="1">
    <citation type="journal article" date="2018" name="Nat. Microbiol.">
        <title>Leveraging single-cell genomics to expand the fungal tree of life.</title>
        <authorList>
            <person name="Ahrendt S.R."/>
            <person name="Quandt C.A."/>
            <person name="Ciobanu D."/>
            <person name="Clum A."/>
            <person name="Salamov A."/>
            <person name="Andreopoulos B."/>
            <person name="Cheng J.F."/>
            <person name="Woyke T."/>
            <person name="Pelin A."/>
            <person name="Henrissat B."/>
            <person name="Reynolds N.K."/>
            <person name="Benny G.L."/>
            <person name="Smith M.E."/>
            <person name="James T.Y."/>
            <person name="Grigoriev I.V."/>
        </authorList>
    </citation>
    <scope>NUCLEOTIDE SEQUENCE [LARGE SCALE GENOMIC DNA]</scope>
</reference>
<gene>
    <name evidence="3" type="ORF">BDK51DRAFT_37087</name>
</gene>
<feature type="compositionally biased region" description="Basic residues" evidence="1">
    <location>
        <begin position="52"/>
        <end position="61"/>
    </location>
</feature>
<evidence type="ECO:0000256" key="2">
    <source>
        <dbReference type="SAM" id="Phobius"/>
    </source>
</evidence>
<feature type="region of interest" description="Disordered" evidence="1">
    <location>
        <begin position="86"/>
        <end position="125"/>
    </location>
</feature>